<protein>
    <submittedName>
        <fullName evidence="6">Fe-S-cluster-containing dehydrogenase component</fullName>
    </submittedName>
</protein>
<evidence type="ECO:0000313" key="7">
    <source>
        <dbReference type="Proteomes" id="UP000243547"/>
    </source>
</evidence>
<dbReference type="PANTHER" id="PTHR43177">
    <property type="entry name" value="PROTEIN NRFC"/>
    <property type="match status" value="1"/>
</dbReference>
<feature type="domain" description="4Fe-4S ferredoxin-type" evidence="5">
    <location>
        <begin position="4"/>
        <end position="33"/>
    </location>
</feature>
<evidence type="ECO:0000256" key="2">
    <source>
        <dbReference type="ARBA" id="ARBA00022723"/>
    </source>
</evidence>
<evidence type="ECO:0000256" key="4">
    <source>
        <dbReference type="ARBA" id="ARBA00023014"/>
    </source>
</evidence>
<name>A0A1M6QUP7_9FIRM</name>
<dbReference type="RefSeq" id="WP_072908216.1">
    <property type="nucleotide sequence ID" value="NZ_FRAI01000024.1"/>
</dbReference>
<dbReference type="Proteomes" id="UP000243547">
    <property type="component" value="Unassembled WGS sequence"/>
</dbReference>
<accession>A0A1M6QUP7</accession>
<dbReference type="InterPro" id="IPR017896">
    <property type="entry name" value="4Fe4S_Fe-S-bd"/>
</dbReference>
<gene>
    <name evidence="6" type="ORF">SAMN02745227_01862</name>
</gene>
<evidence type="ECO:0000256" key="1">
    <source>
        <dbReference type="ARBA" id="ARBA00022485"/>
    </source>
</evidence>
<keyword evidence="3" id="KW-0408">Iron</keyword>
<dbReference type="PROSITE" id="PS51379">
    <property type="entry name" value="4FE4S_FER_2"/>
    <property type="match status" value="2"/>
</dbReference>
<dbReference type="EMBL" id="FRAI01000024">
    <property type="protein sequence ID" value="SHK23895.1"/>
    <property type="molecule type" value="Genomic_DNA"/>
</dbReference>
<dbReference type="PROSITE" id="PS00198">
    <property type="entry name" value="4FE4S_FER_1"/>
    <property type="match status" value="1"/>
</dbReference>
<evidence type="ECO:0000313" key="6">
    <source>
        <dbReference type="EMBL" id="SHK23895.1"/>
    </source>
</evidence>
<dbReference type="Pfam" id="PF13247">
    <property type="entry name" value="Fer4_11"/>
    <property type="match status" value="1"/>
</dbReference>
<evidence type="ECO:0000256" key="3">
    <source>
        <dbReference type="ARBA" id="ARBA00023004"/>
    </source>
</evidence>
<dbReference type="SUPFAM" id="SSF54862">
    <property type="entry name" value="4Fe-4S ferredoxins"/>
    <property type="match status" value="1"/>
</dbReference>
<dbReference type="AlphaFoldDB" id="A0A1M6QUP7"/>
<dbReference type="InterPro" id="IPR017900">
    <property type="entry name" value="4Fe4S_Fe_S_CS"/>
</dbReference>
<dbReference type="Pfam" id="PF00037">
    <property type="entry name" value="Fer4"/>
    <property type="match status" value="1"/>
</dbReference>
<keyword evidence="7" id="KW-1185">Reference proteome</keyword>
<dbReference type="InterPro" id="IPR050954">
    <property type="entry name" value="ET_IronSulfur_Cluster-Binding"/>
</dbReference>
<reference evidence="7" key="1">
    <citation type="submission" date="2016-11" db="EMBL/GenBank/DDBJ databases">
        <authorList>
            <person name="Varghese N."/>
            <person name="Submissions S."/>
        </authorList>
    </citation>
    <scope>NUCLEOTIDE SEQUENCE [LARGE SCALE GENOMIC DNA]</scope>
    <source>
        <strain evidence="7">DSM 14826</strain>
    </source>
</reference>
<dbReference type="CDD" id="cd10551">
    <property type="entry name" value="PsrB"/>
    <property type="match status" value="1"/>
</dbReference>
<dbReference type="Gene3D" id="3.30.70.20">
    <property type="match status" value="2"/>
</dbReference>
<evidence type="ECO:0000259" key="5">
    <source>
        <dbReference type="PROSITE" id="PS51379"/>
    </source>
</evidence>
<proteinExistence type="predicted"/>
<keyword evidence="4" id="KW-0411">Iron-sulfur</keyword>
<dbReference type="PANTHER" id="PTHR43177:SF3">
    <property type="entry name" value="PROTEIN NRFC HOMOLOG"/>
    <property type="match status" value="1"/>
</dbReference>
<organism evidence="6 7">
    <name type="scientific">Anaerobranca californiensis DSM 14826</name>
    <dbReference type="NCBI Taxonomy" id="1120989"/>
    <lineage>
        <taxon>Bacteria</taxon>
        <taxon>Bacillati</taxon>
        <taxon>Bacillota</taxon>
        <taxon>Clostridia</taxon>
        <taxon>Eubacteriales</taxon>
        <taxon>Proteinivoracaceae</taxon>
        <taxon>Anaerobranca</taxon>
    </lineage>
</organism>
<sequence length="178" mass="19993">MARYAFIINQSRCVGCNACVVACQQSYHLPKENQLNWVNVKEYGKYPEVKLEFKPMLCGQCDNPTCVSSCPIEGATYQRKDGIVMVNEEKCIGCGACIGACPYGARSINKGNNKVVKCTFCVQEVTNDDTSYCVKTCPTDARMLVDLDNLTPEQQKWLDKGKRLEERNGVKPFIYHII</sequence>
<dbReference type="STRING" id="1120989.SAMN02745227_01862"/>
<keyword evidence="1" id="KW-0004">4Fe-4S</keyword>
<keyword evidence="2" id="KW-0479">Metal-binding</keyword>
<feature type="domain" description="4Fe-4S ferredoxin-type" evidence="5">
    <location>
        <begin position="82"/>
        <end position="111"/>
    </location>
</feature>
<dbReference type="OrthoDB" id="9810688at2"/>
<dbReference type="GO" id="GO:0051539">
    <property type="term" value="F:4 iron, 4 sulfur cluster binding"/>
    <property type="evidence" value="ECO:0007669"/>
    <property type="project" value="UniProtKB-KW"/>
</dbReference>
<dbReference type="GO" id="GO:0046872">
    <property type="term" value="F:metal ion binding"/>
    <property type="evidence" value="ECO:0007669"/>
    <property type="project" value="UniProtKB-KW"/>
</dbReference>